<dbReference type="AlphaFoldDB" id="A0AAV9FGP7"/>
<keyword evidence="2" id="KW-0411">Iron-sulfur</keyword>
<keyword evidence="5" id="KW-1185">Reference proteome</keyword>
<dbReference type="Proteomes" id="UP001180020">
    <property type="component" value="Unassembled WGS sequence"/>
</dbReference>
<dbReference type="PANTHER" id="PTHR46482">
    <property type="entry name" value="5'-ADENYLYLSULFATE REDUCTASE 3, CHLOROPLASTIC"/>
    <property type="match status" value="1"/>
</dbReference>
<dbReference type="GO" id="GO:0003824">
    <property type="term" value="F:catalytic activity"/>
    <property type="evidence" value="ECO:0007669"/>
    <property type="project" value="InterPro"/>
</dbReference>
<dbReference type="EMBL" id="JAUJYO010000001">
    <property type="protein sequence ID" value="KAK1325191.1"/>
    <property type="molecule type" value="Genomic_DNA"/>
</dbReference>
<feature type="domain" description="Phosphoadenosine phosphosulphate reductase" evidence="3">
    <location>
        <begin position="32"/>
        <end position="175"/>
    </location>
</feature>
<gene>
    <name evidence="4" type="ORF">QJS10_CPA01g02134</name>
</gene>
<dbReference type="InterPro" id="IPR014729">
    <property type="entry name" value="Rossmann-like_a/b/a_fold"/>
</dbReference>
<evidence type="ECO:0000256" key="1">
    <source>
        <dbReference type="ARBA" id="ARBA00023004"/>
    </source>
</evidence>
<name>A0AAV9FGP7_ACOCL</name>
<keyword evidence="2" id="KW-0479">Metal-binding</keyword>
<dbReference type="InterPro" id="IPR002500">
    <property type="entry name" value="PAPS_reduct_dom"/>
</dbReference>
<dbReference type="Gene3D" id="3.40.50.620">
    <property type="entry name" value="HUPs"/>
    <property type="match status" value="1"/>
</dbReference>
<proteinExistence type="predicted"/>
<keyword evidence="1" id="KW-0408">Iron</keyword>
<dbReference type="PANTHER" id="PTHR46482:SF9">
    <property type="entry name" value="5'-ADENYLYLSULFATE REDUCTASE 1, CHLOROPLASTIC"/>
    <property type="match status" value="1"/>
</dbReference>
<reference evidence="4" key="2">
    <citation type="submission" date="2023-06" db="EMBL/GenBank/DDBJ databases">
        <authorList>
            <person name="Ma L."/>
            <person name="Liu K.-W."/>
            <person name="Li Z."/>
            <person name="Hsiao Y.-Y."/>
            <person name="Qi Y."/>
            <person name="Fu T."/>
            <person name="Tang G."/>
            <person name="Zhang D."/>
            <person name="Sun W.-H."/>
            <person name="Liu D.-K."/>
            <person name="Li Y."/>
            <person name="Chen G.-Z."/>
            <person name="Liu X.-D."/>
            <person name="Liao X.-Y."/>
            <person name="Jiang Y.-T."/>
            <person name="Yu X."/>
            <person name="Hao Y."/>
            <person name="Huang J."/>
            <person name="Zhao X.-W."/>
            <person name="Ke S."/>
            <person name="Chen Y.-Y."/>
            <person name="Wu W.-L."/>
            <person name="Hsu J.-L."/>
            <person name="Lin Y.-F."/>
            <person name="Huang M.-D."/>
            <person name="Li C.-Y."/>
            <person name="Huang L."/>
            <person name="Wang Z.-W."/>
            <person name="Zhao X."/>
            <person name="Zhong W.-Y."/>
            <person name="Peng D.-H."/>
            <person name="Ahmad S."/>
            <person name="Lan S."/>
            <person name="Zhang J.-S."/>
            <person name="Tsai W.-C."/>
            <person name="Van De Peer Y."/>
            <person name="Liu Z.-J."/>
        </authorList>
    </citation>
    <scope>NUCLEOTIDE SEQUENCE</scope>
    <source>
        <strain evidence="4">CP</strain>
        <tissue evidence="4">Leaves</tissue>
    </source>
</reference>
<reference evidence="4" key="1">
    <citation type="journal article" date="2023" name="Nat. Commun.">
        <title>Diploid and tetraploid genomes of Acorus and the evolution of monocots.</title>
        <authorList>
            <person name="Ma L."/>
            <person name="Liu K.W."/>
            <person name="Li Z."/>
            <person name="Hsiao Y.Y."/>
            <person name="Qi Y."/>
            <person name="Fu T."/>
            <person name="Tang G.D."/>
            <person name="Zhang D."/>
            <person name="Sun W.H."/>
            <person name="Liu D.K."/>
            <person name="Li Y."/>
            <person name="Chen G.Z."/>
            <person name="Liu X.D."/>
            <person name="Liao X.Y."/>
            <person name="Jiang Y.T."/>
            <person name="Yu X."/>
            <person name="Hao Y."/>
            <person name="Huang J."/>
            <person name="Zhao X.W."/>
            <person name="Ke S."/>
            <person name="Chen Y.Y."/>
            <person name="Wu W.L."/>
            <person name="Hsu J.L."/>
            <person name="Lin Y.F."/>
            <person name="Huang M.D."/>
            <person name="Li C.Y."/>
            <person name="Huang L."/>
            <person name="Wang Z.W."/>
            <person name="Zhao X."/>
            <person name="Zhong W.Y."/>
            <person name="Peng D.H."/>
            <person name="Ahmad S."/>
            <person name="Lan S."/>
            <person name="Zhang J.S."/>
            <person name="Tsai W.C."/>
            <person name="Van de Peer Y."/>
            <person name="Liu Z.J."/>
        </authorList>
    </citation>
    <scope>NUCLEOTIDE SEQUENCE</scope>
    <source>
        <strain evidence="4">CP</strain>
    </source>
</reference>
<protein>
    <recommendedName>
        <fullName evidence="3">Phosphoadenosine phosphosulphate reductase domain-containing protein</fullName>
    </recommendedName>
</protein>
<evidence type="ECO:0000313" key="5">
    <source>
        <dbReference type="Proteomes" id="UP001180020"/>
    </source>
</evidence>
<dbReference type="Pfam" id="PF01507">
    <property type="entry name" value="PAPS_reduct"/>
    <property type="match status" value="1"/>
</dbReference>
<dbReference type="SUPFAM" id="SSF52402">
    <property type="entry name" value="Adenine nucleotide alpha hydrolases-like"/>
    <property type="match status" value="1"/>
</dbReference>
<evidence type="ECO:0000259" key="3">
    <source>
        <dbReference type="Pfam" id="PF01507"/>
    </source>
</evidence>
<comment type="caution">
    <text evidence="4">The sequence shown here is derived from an EMBL/GenBank/DDBJ whole genome shotgun (WGS) entry which is preliminary data.</text>
</comment>
<sequence>MISIPTLPPPPLVAAPGRRLQSPRLLATTTNEDVALIEYARLTGRPFRVFSLDTGRLNPETYRFFDAVEKHYDIRIEYMFPDSVEVQALIRSKGLFSFYEDGHQECCRVRKFRPLRRALKGLRAWITGQRKDQSPGTRAHVPIVQVDPSFEGMDGGAGSLVKWNPLANVEGQEVLATSLAYQEENKDLPKIQVILKEETQGLPVCSIGKWGILQMIVPFKVPMYIVRPARPVDSQNDVSTKSVESACHSREPYFIATKLKDFVWREGYSKNFQIIE</sequence>
<evidence type="ECO:0000313" key="4">
    <source>
        <dbReference type="EMBL" id="KAK1325191.1"/>
    </source>
</evidence>
<dbReference type="GO" id="GO:0051536">
    <property type="term" value="F:iron-sulfur cluster binding"/>
    <property type="evidence" value="ECO:0007669"/>
    <property type="project" value="UniProtKB-KW"/>
</dbReference>
<evidence type="ECO:0000256" key="2">
    <source>
        <dbReference type="ARBA" id="ARBA00023014"/>
    </source>
</evidence>
<organism evidence="4 5">
    <name type="scientific">Acorus calamus</name>
    <name type="common">Sweet flag</name>
    <dbReference type="NCBI Taxonomy" id="4465"/>
    <lineage>
        <taxon>Eukaryota</taxon>
        <taxon>Viridiplantae</taxon>
        <taxon>Streptophyta</taxon>
        <taxon>Embryophyta</taxon>
        <taxon>Tracheophyta</taxon>
        <taxon>Spermatophyta</taxon>
        <taxon>Magnoliopsida</taxon>
        <taxon>Liliopsida</taxon>
        <taxon>Acoraceae</taxon>
        <taxon>Acorus</taxon>
    </lineage>
</organism>
<accession>A0AAV9FGP7</accession>